<evidence type="ECO:0000313" key="2">
    <source>
        <dbReference type="Proteomes" id="UP000050525"/>
    </source>
</evidence>
<dbReference type="GO" id="GO:0016301">
    <property type="term" value="F:kinase activity"/>
    <property type="evidence" value="ECO:0007669"/>
    <property type="project" value="UniProtKB-KW"/>
</dbReference>
<protein>
    <submittedName>
        <fullName evidence="1">Leucine-rich repeat and guanylate kinase domain-containing protein isoform C</fullName>
    </submittedName>
</protein>
<dbReference type="AlphaFoldDB" id="A0A151NQ97"/>
<comment type="caution">
    <text evidence="1">The sequence shown here is derived from an EMBL/GenBank/DDBJ whole genome shotgun (WGS) entry which is preliminary data.</text>
</comment>
<keyword evidence="1" id="KW-0808">Transferase</keyword>
<keyword evidence="2" id="KW-1185">Reference proteome</keyword>
<name>A0A151NQ97_ALLMI</name>
<organism evidence="1 2">
    <name type="scientific">Alligator mississippiensis</name>
    <name type="common">American alligator</name>
    <dbReference type="NCBI Taxonomy" id="8496"/>
    <lineage>
        <taxon>Eukaryota</taxon>
        <taxon>Metazoa</taxon>
        <taxon>Chordata</taxon>
        <taxon>Craniata</taxon>
        <taxon>Vertebrata</taxon>
        <taxon>Euteleostomi</taxon>
        <taxon>Archelosauria</taxon>
        <taxon>Archosauria</taxon>
        <taxon>Crocodylia</taxon>
        <taxon>Alligatoridae</taxon>
        <taxon>Alligatorinae</taxon>
        <taxon>Alligator</taxon>
    </lineage>
</organism>
<dbReference type="Proteomes" id="UP000050525">
    <property type="component" value="Unassembled WGS sequence"/>
</dbReference>
<evidence type="ECO:0000313" key="1">
    <source>
        <dbReference type="EMBL" id="KYO38819.1"/>
    </source>
</evidence>
<dbReference type="EMBL" id="AKHW03002440">
    <property type="protein sequence ID" value="KYO38819.1"/>
    <property type="molecule type" value="Genomic_DNA"/>
</dbReference>
<proteinExistence type="predicted"/>
<keyword evidence="1" id="KW-0418">Kinase</keyword>
<accession>A0A151NQ97</accession>
<gene>
    <name evidence="1" type="primary">LRGUK</name>
    <name evidence="1" type="ORF">Y1Q_0023486</name>
</gene>
<reference evidence="1 2" key="1">
    <citation type="journal article" date="2012" name="Genome Biol.">
        <title>Sequencing three crocodilian genomes to illuminate the evolution of archosaurs and amniotes.</title>
        <authorList>
            <person name="St John J.A."/>
            <person name="Braun E.L."/>
            <person name="Isberg S.R."/>
            <person name="Miles L.G."/>
            <person name="Chong A.Y."/>
            <person name="Gongora J."/>
            <person name="Dalzell P."/>
            <person name="Moran C."/>
            <person name="Bed'hom B."/>
            <person name="Abzhanov A."/>
            <person name="Burgess S.C."/>
            <person name="Cooksey A.M."/>
            <person name="Castoe T.A."/>
            <person name="Crawford N.G."/>
            <person name="Densmore L.D."/>
            <person name="Drew J.C."/>
            <person name="Edwards S.V."/>
            <person name="Faircloth B.C."/>
            <person name="Fujita M.K."/>
            <person name="Greenwold M.J."/>
            <person name="Hoffmann F.G."/>
            <person name="Howard J.M."/>
            <person name="Iguchi T."/>
            <person name="Janes D.E."/>
            <person name="Khan S.Y."/>
            <person name="Kohno S."/>
            <person name="de Koning A.J."/>
            <person name="Lance S.L."/>
            <person name="McCarthy F.M."/>
            <person name="McCormack J.E."/>
            <person name="Merchant M.E."/>
            <person name="Peterson D.G."/>
            <person name="Pollock D.D."/>
            <person name="Pourmand N."/>
            <person name="Raney B.J."/>
            <person name="Roessler K.A."/>
            <person name="Sanford J.R."/>
            <person name="Sawyer R.H."/>
            <person name="Schmidt C.J."/>
            <person name="Triplett E.W."/>
            <person name="Tuberville T.D."/>
            <person name="Venegas-Anaya M."/>
            <person name="Howard J.T."/>
            <person name="Jarvis E.D."/>
            <person name="Guillette L.J.Jr."/>
            <person name="Glenn T.C."/>
            <person name="Green R.E."/>
            <person name="Ray D.A."/>
        </authorList>
    </citation>
    <scope>NUCLEOTIDE SEQUENCE [LARGE SCALE GENOMIC DNA]</scope>
    <source>
        <strain evidence="1">KSC_2009_1</strain>
    </source>
</reference>
<sequence>MGSGVYDWPSVLVRSQRDIQVSFVHQLRMDQTSPKTRLWLCGTAWGKPVAAQVLCETAPVQRDPEDLFLLLQSTSQMGYFSLQHLQTSPATSVTA</sequence>